<evidence type="ECO:0000313" key="1">
    <source>
        <dbReference type="EMBL" id="EDK25751.1"/>
    </source>
</evidence>
<dbReference type="HOGENOM" id="CLU_3405248_0_0_9"/>
<reference evidence="1 2" key="2">
    <citation type="submission" date="2007-04" db="EMBL/GenBank/DDBJ databases">
        <title>Draft genome sequence of Ruminococcus torques (ATCC 27756).</title>
        <authorList>
            <person name="Sudarsanam P."/>
            <person name="Ley R."/>
            <person name="Guruge J."/>
            <person name="Turnbaugh P.J."/>
            <person name="Mahowald M."/>
            <person name="Liep D."/>
            <person name="Gordon J."/>
        </authorList>
    </citation>
    <scope>NUCLEOTIDE SEQUENCE [LARGE SCALE GENOMIC DNA]</scope>
    <source>
        <strain evidence="1 2">ATCC 27756</strain>
    </source>
</reference>
<protein>
    <recommendedName>
        <fullName evidence="3">Transposase IS200-like domain-containing protein</fullName>
    </recommendedName>
</protein>
<dbReference type="AlphaFoldDB" id="A5KK98"/>
<name>A5KK98_9FIRM</name>
<reference evidence="1 2" key="1">
    <citation type="submission" date="2007-03" db="EMBL/GenBank/DDBJ databases">
        <authorList>
            <person name="Fulton L."/>
            <person name="Clifton S."/>
            <person name="Fulton B."/>
            <person name="Xu J."/>
            <person name="Minx P."/>
            <person name="Pepin K.H."/>
            <person name="Johnson M."/>
            <person name="Thiruvilangam P."/>
            <person name="Bhonagiri V."/>
            <person name="Nash W.E."/>
            <person name="Mardis E.R."/>
            <person name="Wilson R.K."/>
        </authorList>
    </citation>
    <scope>NUCLEOTIDE SEQUENCE [LARGE SCALE GENOMIC DNA]</scope>
    <source>
        <strain evidence="1 2">ATCC 27756</strain>
    </source>
</reference>
<organism evidence="1 2">
    <name type="scientific">[Ruminococcus] torques ATCC 27756</name>
    <dbReference type="NCBI Taxonomy" id="411460"/>
    <lineage>
        <taxon>Bacteria</taxon>
        <taxon>Bacillati</taxon>
        <taxon>Bacillota</taxon>
        <taxon>Clostridia</taxon>
        <taxon>Lachnospirales</taxon>
        <taxon>Lachnospiraceae</taxon>
        <taxon>Mediterraneibacter</taxon>
    </lineage>
</organism>
<dbReference type="EMBL" id="AAVP02000001">
    <property type="protein sequence ID" value="EDK25751.1"/>
    <property type="molecule type" value="Genomic_DNA"/>
</dbReference>
<dbReference type="PaxDb" id="411460-RUMTOR_00649"/>
<gene>
    <name evidence="1" type="ORF">RUMTOR_00649</name>
</gene>
<sequence>MMKDHILFKAHPKSEISKFINVHKSAATDF</sequence>
<comment type="caution">
    <text evidence="1">The sequence shown here is derived from an EMBL/GenBank/DDBJ whole genome shotgun (WGS) entry which is preliminary data.</text>
</comment>
<accession>A5KK98</accession>
<dbReference type="Proteomes" id="UP000003577">
    <property type="component" value="Unassembled WGS sequence"/>
</dbReference>
<evidence type="ECO:0008006" key="3">
    <source>
        <dbReference type="Google" id="ProtNLM"/>
    </source>
</evidence>
<evidence type="ECO:0000313" key="2">
    <source>
        <dbReference type="Proteomes" id="UP000003577"/>
    </source>
</evidence>
<proteinExistence type="predicted"/>